<protein>
    <submittedName>
        <fullName evidence="1">Uncharacterized protein</fullName>
    </submittedName>
</protein>
<evidence type="ECO:0000313" key="2">
    <source>
        <dbReference type="Proteomes" id="UP000187000"/>
    </source>
</evidence>
<accession>A0ACC8SEF5</accession>
<organism evidence="1 2">
    <name type="scientific">Enterobacter kobei</name>
    <dbReference type="NCBI Taxonomy" id="208224"/>
    <lineage>
        <taxon>Bacteria</taxon>
        <taxon>Pseudomonadati</taxon>
        <taxon>Pseudomonadota</taxon>
        <taxon>Gammaproteobacteria</taxon>
        <taxon>Enterobacterales</taxon>
        <taxon>Enterobacteriaceae</taxon>
        <taxon>Enterobacter</taxon>
        <taxon>Enterobacter cloacae complex</taxon>
    </lineage>
</organism>
<gene>
    <name evidence="1" type="ORF">BH713_21985</name>
</gene>
<dbReference type="Proteomes" id="UP000187000">
    <property type="component" value="Unassembled WGS sequence"/>
</dbReference>
<comment type="caution">
    <text evidence="1">The sequence shown here is derived from an EMBL/GenBank/DDBJ whole genome shotgun (WGS) entry which is preliminary data.</text>
</comment>
<evidence type="ECO:0000313" key="1">
    <source>
        <dbReference type="EMBL" id="OLR21905.1"/>
    </source>
</evidence>
<geneLocation type="plasmid" evidence="1">
    <name>pJCM_8580</name>
</geneLocation>
<dbReference type="EMBL" id="MKXD01000001">
    <property type="protein sequence ID" value="OLR21905.1"/>
    <property type="molecule type" value="Genomic_DNA"/>
</dbReference>
<reference evidence="1" key="1">
    <citation type="submission" date="2016-10" db="EMBL/GenBank/DDBJ databases">
        <authorList>
            <person name="Wang S."/>
            <person name="Zhu B."/>
        </authorList>
    </citation>
    <scope>NUCLEOTIDE SEQUENCE</scope>
    <source>
        <strain evidence="1">JCM 8580</strain>
    </source>
</reference>
<keyword evidence="2" id="KW-1185">Reference proteome</keyword>
<proteinExistence type="predicted"/>
<sequence length="116" mass="13103">MHAADDHLTQDNKPDTTRSDTLWSLILLESDLVEALAMFRIFGPSVDNQSHALASWWAGYRFTWWGSEADSYVSAACADVVMSICRMAAELDYKEWQTGVRQAEFELSLIQGDLPE</sequence>
<name>A0ACC8SEF5_9ENTR</name>
<keyword evidence="1" id="KW-0614">Plasmid</keyword>